<dbReference type="SUPFAM" id="SSF55620">
    <property type="entry name" value="Tetrahydrobiopterin biosynthesis enzymes-like"/>
    <property type="match status" value="1"/>
</dbReference>
<proteinExistence type="predicted"/>
<dbReference type="AlphaFoldDB" id="A0A439DYW0"/>
<comment type="caution">
    <text evidence="2">The sequence shown here is derived from an EMBL/GenBank/DDBJ whole genome shotgun (WGS) entry which is preliminary data.</text>
</comment>
<evidence type="ECO:0000259" key="1">
    <source>
        <dbReference type="Pfam" id="PF01227"/>
    </source>
</evidence>
<dbReference type="InterPro" id="IPR043133">
    <property type="entry name" value="GTP-CH-I_C/QueF"/>
</dbReference>
<keyword evidence="3" id="KW-1185">Reference proteome</keyword>
<dbReference type="UniPathway" id="UPA00848">
    <property type="reaction ID" value="UER00151"/>
</dbReference>
<gene>
    <name evidence="2" type="ORF">MELE44368_11670</name>
</gene>
<feature type="domain" description="GTP cyclohydrolase I" evidence="1">
    <location>
        <begin position="1"/>
        <end position="43"/>
    </location>
</feature>
<dbReference type="EMBL" id="ATDN01000003">
    <property type="protein sequence ID" value="RWA22870.1"/>
    <property type="molecule type" value="Genomic_DNA"/>
</dbReference>
<sequence>MEAEHVCMPMPGVRKPGSVLTTSAVRGQFRTDAAPRAEALRLLSSK</sequence>
<name>A0A439DYW0_9MYCO</name>
<dbReference type="Pfam" id="PF01227">
    <property type="entry name" value="GTP_cyclohydroI"/>
    <property type="match status" value="1"/>
</dbReference>
<dbReference type="Gene3D" id="3.30.1130.10">
    <property type="match status" value="1"/>
</dbReference>
<organism evidence="2 3">
    <name type="scientific">Mycolicibacterium elephantis DSM 44368</name>
    <dbReference type="NCBI Taxonomy" id="1335622"/>
    <lineage>
        <taxon>Bacteria</taxon>
        <taxon>Bacillati</taxon>
        <taxon>Actinomycetota</taxon>
        <taxon>Actinomycetes</taxon>
        <taxon>Mycobacteriales</taxon>
        <taxon>Mycobacteriaceae</taxon>
        <taxon>Mycolicibacterium</taxon>
    </lineage>
</organism>
<evidence type="ECO:0000313" key="3">
    <source>
        <dbReference type="Proteomes" id="UP000287177"/>
    </source>
</evidence>
<reference evidence="2 3" key="1">
    <citation type="submission" date="2013-06" db="EMBL/GenBank/DDBJ databases">
        <title>The draft sequence of the Mycobacterium elephantis genome.</title>
        <authorList>
            <person name="Pettersson F.B."/>
            <person name="Das S."/>
            <person name="Dasgupta S."/>
            <person name="Bhattacharya A."/>
            <person name="Kirsebom L.A."/>
        </authorList>
    </citation>
    <scope>NUCLEOTIDE SEQUENCE [LARGE SCALE GENOMIC DNA]</scope>
    <source>
        <strain evidence="2 3">DSM 44368</strain>
    </source>
</reference>
<protein>
    <recommendedName>
        <fullName evidence="1">GTP cyclohydrolase I domain-containing protein</fullName>
    </recommendedName>
</protein>
<evidence type="ECO:0000313" key="2">
    <source>
        <dbReference type="EMBL" id="RWA22870.1"/>
    </source>
</evidence>
<dbReference type="InterPro" id="IPR020602">
    <property type="entry name" value="GTP_CycHdrlase_I_dom"/>
</dbReference>
<accession>A0A439DYW0</accession>
<dbReference type="Proteomes" id="UP000287177">
    <property type="component" value="Unassembled WGS sequence"/>
</dbReference>